<protein>
    <recommendedName>
        <fullName evidence="3">DUF2270 domain-containing protein</fullName>
    </recommendedName>
</protein>
<feature type="transmembrane region" description="Helical" evidence="1">
    <location>
        <begin position="187"/>
        <end position="207"/>
    </location>
</feature>
<keyword evidence="1" id="KW-0472">Membrane</keyword>
<dbReference type="EMBL" id="UINC01122442">
    <property type="protein sequence ID" value="SVC98256.1"/>
    <property type="molecule type" value="Genomic_DNA"/>
</dbReference>
<gene>
    <name evidence="2" type="ORF">METZ01_LOCUS351110</name>
</gene>
<keyword evidence="1" id="KW-1133">Transmembrane helix</keyword>
<feature type="transmembrane region" description="Helical" evidence="1">
    <location>
        <begin position="150"/>
        <end position="167"/>
    </location>
</feature>
<feature type="transmembrane region" description="Helical" evidence="1">
    <location>
        <begin position="63"/>
        <end position="83"/>
    </location>
</feature>
<feature type="transmembrane region" description="Helical" evidence="1">
    <location>
        <begin position="39"/>
        <end position="57"/>
    </location>
</feature>
<evidence type="ECO:0000313" key="2">
    <source>
        <dbReference type="EMBL" id="SVC98256.1"/>
    </source>
</evidence>
<name>A0A382RKU4_9ZZZZ</name>
<accession>A0A382RKU4</accession>
<proteinExistence type="predicted"/>
<dbReference type="AlphaFoldDB" id="A0A382RKU4"/>
<organism evidence="2">
    <name type="scientific">marine metagenome</name>
    <dbReference type="NCBI Taxonomy" id="408172"/>
    <lineage>
        <taxon>unclassified sequences</taxon>
        <taxon>metagenomes</taxon>
        <taxon>ecological metagenomes</taxon>
    </lineage>
</organism>
<evidence type="ECO:0000256" key="1">
    <source>
        <dbReference type="SAM" id="Phobius"/>
    </source>
</evidence>
<feature type="non-terminal residue" evidence="2">
    <location>
        <position position="208"/>
    </location>
</feature>
<keyword evidence="1" id="KW-0812">Transmembrane</keyword>
<sequence>MSDSSKDTERFPADNLQVLTHFYRGEVQRETDWRRRLDLTTNWAIITTMAAFSWTFSSVDPSSFGSHVVLLFASFLVFLLMCIEARRYRYYDIWHTRVRMLEVHILVPALNPDKKLLQGDWRSVLSDDLLMPSYKISFHEALAQRLRANYGWLFLGLLAGWILRIVIDISSTGAKSFSDAAGLGFPGSFLLIIGLQVVFALYLLCVVL</sequence>
<dbReference type="Pfam" id="PF10028">
    <property type="entry name" value="DUF2270"/>
    <property type="match status" value="1"/>
</dbReference>
<evidence type="ECO:0008006" key="3">
    <source>
        <dbReference type="Google" id="ProtNLM"/>
    </source>
</evidence>
<reference evidence="2" key="1">
    <citation type="submission" date="2018-05" db="EMBL/GenBank/DDBJ databases">
        <authorList>
            <person name="Lanie J.A."/>
            <person name="Ng W.-L."/>
            <person name="Kazmierczak K.M."/>
            <person name="Andrzejewski T.M."/>
            <person name="Davidsen T.M."/>
            <person name="Wayne K.J."/>
            <person name="Tettelin H."/>
            <person name="Glass J.I."/>
            <person name="Rusch D."/>
            <person name="Podicherti R."/>
            <person name="Tsui H.-C.T."/>
            <person name="Winkler M.E."/>
        </authorList>
    </citation>
    <scope>NUCLEOTIDE SEQUENCE</scope>
</reference>
<dbReference type="PIRSF" id="PIRSF015000">
    <property type="entry name" value="UCP01500"/>
    <property type="match status" value="1"/>
</dbReference>
<dbReference type="InterPro" id="IPR014470">
    <property type="entry name" value="UCP01500"/>
</dbReference>